<evidence type="ECO:0000256" key="3">
    <source>
        <dbReference type="ARBA" id="ARBA00022692"/>
    </source>
</evidence>
<comment type="caution">
    <text evidence="9">The sequence shown here is derived from an EMBL/GenBank/DDBJ whole genome shotgun (WGS) entry which is preliminary data.</text>
</comment>
<feature type="transmembrane region" description="Helical" evidence="6">
    <location>
        <begin position="189"/>
        <end position="208"/>
    </location>
</feature>
<comment type="subcellular location">
    <subcellularLocation>
        <location evidence="6">Cell membrane</location>
        <topology evidence="6">Multi-pass membrane protein</topology>
    </subcellularLocation>
    <subcellularLocation>
        <location evidence="1">Membrane</location>
        <topology evidence="1">Multi-pass membrane protein</topology>
    </subcellularLocation>
</comment>
<evidence type="ECO:0000313" key="9">
    <source>
        <dbReference type="EMBL" id="RLP08900.1"/>
    </source>
</evidence>
<dbReference type="GO" id="GO:0031460">
    <property type="term" value="P:glycine betaine transport"/>
    <property type="evidence" value="ECO:0007669"/>
    <property type="project" value="TreeGrafter"/>
</dbReference>
<keyword evidence="2 6" id="KW-0813">Transport</keyword>
<evidence type="ECO:0000256" key="1">
    <source>
        <dbReference type="ARBA" id="ARBA00004141"/>
    </source>
</evidence>
<dbReference type="PANTHER" id="PTHR30177:SF33">
    <property type="entry name" value="POSSIBLE OSMOPROTECTANT (GLYCINE BETAINE_CARNITINE_CHOLINE_L-PROLINE) TRANSPORT INTEGRAL MEMBRANE PROTEIN ABC TRANSPORTER PROZ"/>
    <property type="match status" value="1"/>
</dbReference>
<keyword evidence="5 6" id="KW-0472">Membrane</keyword>
<dbReference type="GO" id="GO:0055085">
    <property type="term" value="P:transmembrane transport"/>
    <property type="evidence" value="ECO:0007669"/>
    <property type="project" value="InterPro"/>
</dbReference>
<name>A0A8B3FRW6_9ACTN</name>
<dbReference type="PROSITE" id="PS50928">
    <property type="entry name" value="ABC_TM1"/>
    <property type="match status" value="1"/>
</dbReference>
<dbReference type="OrthoDB" id="5244012at2"/>
<evidence type="ECO:0000256" key="5">
    <source>
        <dbReference type="ARBA" id="ARBA00023136"/>
    </source>
</evidence>
<proteinExistence type="inferred from homology"/>
<evidence type="ECO:0000259" key="8">
    <source>
        <dbReference type="PROSITE" id="PS50928"/>
    </source>
</evidence>
<dbReference type="Proteomes" id="UP000279336">
    <property type="component" value="Unassembled WGS sequence"/>
</dbReference>
<dbReference type="RefSeq" id="WP_121588202.1">
    <property type="nucleotide sequence ID" value="NZ_RCIW01000012.1"/>
</dbReference>
<evidence type="ECO:0000256" key="6">
    <source>
        <dbReference type="RuleBase" id="RU363032"/>
    </source>
</evidence>
<dbReference type="AlphaFoldDB" id="A0A8B3FRW6"/>
<dbReference type="GO" id="GO:0005886">
    <property type="term" value="C:plasma membrane"/>
    <property type="evidence" value="ECO:0007669"/>
    <property type="project" value="UniProtKB-SubCell"/>
</dbReference>
<feature type="transmembrane region" description="Helical" evidence="6">
    <location>
        <begin position="157"/>
        <end position="177"/>
    </location>
</feature>
<dbReference type="Pfam" id="PF00528">
    <property type="entry name" value="BPD_transp_1"/>
    <property type="match status" value="1"/>
</dbReference>
<feature type="transmembrane region" description="Helical" evidence="6">
    <location>
        <begin position="31"/>
        <end position="52"/>
    </location>
</feature>
<dbReference type="InterPro" id="IPR000515">
    <property type="entry name" value="MetI-like"/>
</dbReference>
<accession>A0A8B3FRW6</accession>
<dbReference type="InterPro" id="IPR035906">
    <property type="entry name" value="MetI-like_sf"/>
</dbReference>
<comment type="similarity">
    <text evidence="6">Belongs to the binding-protein-dependent transport system permease family.</text>
</comment>
<feature type="transmembrane region" description="Helical" evidence="6">
    <location>
        <begin position="93"/>
        <end position="112"/>
    </location>
</feature>
<sequence>MNLLSDALAWLIDPANWTGPSGIPTRAGQHLAITALTILLAGLIAWPAGVLIGHSRRGSGIIGALTGAARAIPTLGLLTLFGLALGIGLEAPLLALIVLAIPSLLAGAYAGIQAIDPAIAAAARAIGMSPAQVILTVEIPLALPVIIGGLRSATLQVVATATLAAYIADIGLGRYLFTGLKSRDYSEMLGGALAVVVLTLILDVALAGCQRLATRRIVDPAPRARLSTTRTTGKNRNHPCPTAPSPVASSSRD</sequence>
<feature type="domain" description="ABC transmembrane type-1" evidence="8">
    <location>
        <begin position="27"/>
        <end position="206"/>
    </location>
</feature>
<evidence type="ECO:0000313" key="10">
    <source>
        <dbReference type="Proteomes" id="UP000279336"/>
    </source>
</evidence>
<reference evidence="9 10" key="1">
    <citation type="submission" date="2018-10" db="EMBL/GenBank/DDBJ databases">
        <title>Propionibacterium australiense Genome Sequencing and Assembly.</title>
        <authorList>
            <person name="Bernier A.-M."/>
            <person name="Bernard K."/>
        </authorList>
    </citation>
    <scope>NUCLEOTIDE SEQUENCE [LARGE SCALE GENOMIC DNA]</scope>
    <source>
        <strain evidence="9 10">NML98A078</strain>
    </source>
</reference>
<dbReference type="InterPro" id="IPR051204">
    <property type="entry name" value="ABC_transp_perm/SBD"/>
</dbReference>
<organism evidence="9 10">
    <name type="scientific">Propionibacterium australiense</name>
    <dbReference type="NCBI Taxonomy" id="119981"/>
    <lineage>
        <taxon>Bacteria</taxon>
        <taxon>Bacillati</taxon>
        <taxon>Actinomycetota</taxon>
        <taxon>Actinomycetes</taxon>
        <taxon>Propionibacteriales</taxon>
        <taxon>Propionibacteriaceae</taxon>
        <taxon>Propionibacterium</taxon>
    </lineage>
</organism>
<evidence type="ECO:0000256" key="7">
    <source>
        <dbReference type="SAM" id="MobiDB-lite"/>
    </source>
</evidence>
<gene>
    <name evidence="9" type="ORF">D7U36_08800</name>
</gene>
<protein>
    <submittedName>
        <fullName evidence="9">ABC transporter permease subunit</fullName>
    </submittedName>
</protein>
<dbReference type="EMBL" id="RCIW01000012">
    <property type="protein sequence ID" value="RLP08900.1"/>
    <property type="molecule type" value="Genomic_DNA"/>
</dbReference>
<evidence type="ECO:0000256" key="2">
    <source>
        <dbReference type="ARBA" id="ARBA00022448"/>
    </source>
</evidence>
<keyword evidence="3 6" id="KW-0812">Transmembrane</keyword>
<feature type="transmembrane region" description="Helical" evidence="6">
    <location>
        <begin position="64"/>
        <end position="87"/>
    </location>
</feature>
<feature type="transmembrane region" description="Helical" evidence="6">
    <location>
        <begin position="133"/>
        <end position="151"/>
    </location>
</feature>
<feature type="region of interest" description="Disordered" evidence="7">
    <location>
        <begin position="223"/>
        <end position="253"/>
    </location>
</feature>
<keyword evidence="4 6" id="KW-1133">Transmembrane helix</keyword>
<dbReference type="SUPFAM" id="SSF161098">
    <property type="entry name" value="MetI-like"/>
    <property type="match status" value="1"/>
</dbReference>
<evidence type="ECO:0000256" key="4">
    <source>
        <dbReference type="ARBA" id="ARBA00022989"/>
    </source>
</evidence>
<dbReference type="PANTHER" id="PTHR30177">
    <property type="entry name" value="GLYCINE BETAINE/L-PROLINE TRANSPORT SYSTEM PERMEASE PROTEIN PROW"/>
    <property type="match status" value="1"/>
</dbReference>
<dbReference type="Gene3D" id="1.10.3720.10">
    <property type="entry name" value="MetI-like"/>
    <property type="match status" value="1"/>
</dbReference>